<dbReference type="GO" id="GO:0032589">
    <property type="term" value="C:neuron projection membrane"/>
    <property type="evidence" value="ECO:0007669"/>
    <property type="project" value="TreeGrafter"/>
</dbReference>
<sequence length="210" mass="23859">MECKHQTATAVTAIRQSTLASLLFSIVMILLIVDGTLASSTSDAKIISTQDEIITYVNHTARLSCIIENKGQHHITWSRVTFINETQKITTLLFVDLLKYTQSSHYHLTRMIERDNREHWNLEIRNVHLSDQGYYSCVLTEIKPISKIFHVKVLELTRNPLLALRSTSDAHTNNVQRRSKDDSFSSLSLLSSSSSSILTIFLMTILLIII</sequence>
<reference evidence="3" key="1">
    <citation type="submission" date="2021-02" db="EMBL/GenBank/DDBJ databases">
        <authorList>
            <person name="Nowell W R."/>
        </authorList>
    </citation>
    <scope>NUCLEOTIDE SEQUENCE</scope>
</reference>
<evidence type="ECO:0000313" key="4">
    <source>
        <dbReference type="EMBL" id="CAF4865958.1"/>
    </source>
</evidence>
<dbReference type="GO" id="GO:0050808">
    <property type="term" value="P:synapse organization"/>
    <property type="evidence" value="ECO:0007669"/>
    <property type="project" value="TreeGrafter"/>
</dbReference>
<dbReference type="Pfam" id="PF07686">
    <property type="entry name" value="V-set"/>
    <property type="match status" value="1"/>
</dbReference>
<feature type="transmembrane region" description="Helical" evidence="1">
    <location>
        <begin position="19"/>
        <end position="38"/>
    </location>
</feature>
<dbReference type="PANTHER" id="PTHR23279:SF36">
    <property type="entry name" value="DEFECTIVE PROBOSCIS EXTENSION RESPONSE 9, ISOFORM A"/>
    <property type="match status" value="1"/>
</dbReference>
<dbReference type="InterPro" id="IPR036179">
    <property type="entry name" value="Ig-like_dom_sf"/>
</dbReference>
<feature type="transmembrane region" description="Helical" evidence="1">
    <location>
        <begin position="187"/>
        <end position="209"/>
    </location>
</feature>
<keyword evidence="1" id="KW-0472">Membrane</keyword>
<dbReference type="SUPFAM" id="SSF48726">
    <property type="entry name" value="Immunoglobulin"/>
    <property type="match status" value="1"/>
</dbReference>
<feature type="domain" description="Ig-like" evidence="2">
    <location>
        <begin position="44"/>
        <end position="157"/>
    </location>
</feature>
<proteinExistence type="predicted"/>
<dbReference type="InterPro" id="IPR013783">
    <property type="entry name" value="Ig-like_fold"/>
</dbReference>
<dbReference type="PROSITE" id="PS50835">
    <property type="entry name" value="IG_LIKE"/>
    <property type="match status" value="1"/>
</dbReference>
<name>A0A818HAF1_9BILA</name>
<keyword evidence="1" id="KW-0812">Transmembrane</keyword>
<evidence type="ECO:0000259" key="2">
    <source>
        <dbReference type="PROSITE" id="PS50835"/>
    </source>
</evidence>
<accession>A0A818HAF1</accession>
<comment type="caution">
    <text evidence="3">The sequence shown here is derived from an EMBL/GenBank/DDBJ whole genome shotgun (WGS) entry which is preliminary data.</text>
</comment>
<evidence type="ECO:0000313" key="3">
    <source>
        <dbReference type="EMBL" id="CAF3505280.1"/>
    </source>
</evidence>
<dbReference type="Gene3D" id="2.60.40.10">
    <property type="entry name" value="Immunoglobulins"/>
    <property type="match status" value="1"/>
</dbReference>
<dbReference type="AlphaFoldDB" id="A0A818HAF1"/>
<dbReference type="InterPro" id="IPR013106">
    <property type="entry name" value="Ig_V-set"/>
</dbReference>
<protein>
    <recommendedName>
        <fullName evidence="2">Ig-like domain-containing protein</fullName>
    </recommendedName>
</protein>
<dbReference type="InterPro" id="IPR007110">
    <property type="entry name" value="Ig-like_dom"/>
</dbReference>
<dbReference type="PANTHER" id="PTHR23279">
    <property type="entry name" value="DEFECTIVE PROBOSCIS EXTENSION RESPONSE DPR -RELATED"/>
    <property type="match status" value="1"/>
</dbReference>
<evidence type="ECO:0000313" key="5">
    <source>
        <dbReference type="Proteomes" id="UP000663872"/>
    </source>
</evidence>
<evidence type="ECO:0000256" key="1">
    <source>
        <dbReference type="SAM" id="Phobius"/>
    </source>
</evidence>
<dbReference type="EMBL" id="CAJNYT010002938">
    <property type="protein sequence ID" value="CAF3505280.1"/>
    <property type="molecule type" value="Genomic_DNA"/>
</dbReference>
<dbReference type="EMBL" id="CAJOBR010007596">
    <property type="protein sequence ID" value="CAF4865958.1"/>
    <property type="molecule type" value="Genomic_DNA"/>
</dbReference>
<dbReference type="SMART" id="SM00409">
    <property type="entry name" value="IG"/>
    <property type="match status" value="1"/>
</dbReference>
<gene>
    <name evidence="3" type="ORF">GRG538_LOCUS17851</name>
    <name evidence="4" type="ORF">QYT958_LOCUS28283</name>
</gene>
<dbReference type="Proteomes" id="UP000663872">
    <property type="component" value="Unassembled WGS sequence"/>
</dbReference>
<dbReference type="InterPro" id="IPR037448">
    <property type="entry name" value="Zig-8"/>
</dbReference>
<dbReference type="InterPro" id="IPR003599">
    <property type="entry name" value="Ig_sub"/>
</dbReference>
<dbReference type="Proteomes" id="UP000663848">
    <property type="component" value="Unassembled WGS sequence"/>
</dbReference>
<keyword evidence="1" id="KW-1133">Transmembrane helix</keyword>
<organism evidence="3 5">
    <name type="scientific">Rotaria socialis</name>
    <dbReference type="NCBI Taxonomy" id="392032"/>
    <lineage>
        <taxon>Eukaryota</taxon>
        <taxon>Metazoa</taxon>
        <taxon>Spiralia</taxon>
        <taxon>Gnathifera</taxon>
        <taxon>Rotifera</taxon>
        <taxon>Eurotatoria</taxon>
        <taxon>Bdelloidea</taxon>
        <taxon>Philodinida</taxon>
        <taxon>Philodinidae</taxon>
        <taxon>Rotaria</taxon>
    </lineage>
</organism>